<dbReference type="Proteomes" id="UP000198863">
    <property type="component" value="Unassembled WGS sequence"/>
</dbReference>
<reference evidence="7" key="1">
    <citation type="submission" date="2016-10" db="EMBL/GenBank/DDBJ databases">
        <authorList>
            <person name="Varghese N."/>
            <person name="Submissions S."/>
        </authorList>
    </citation>
    <scope>NUCLEOTIDE SEQUENCE [LARGE SCALE GENOMIC DNA]</scope>
    <source>
        <strain evidence="7">DSM 44526</strain>
    </source>
</reference>
<proteinExistence type="predicted"/>
<dbReference type="GO" id="GO:0006355">
    <property type="term" value="P:regulation of DNA-templated transcription"/>
    <property type="evidence" value="ECO:0007669"/>
    <property type="project" value="InterPro"/>
</dbReference>
<gene>
    <name evidence="6" type="ORF">SAMN05660324_2346</name>
</gene>
<dbReference type="InterPro" id="IPR001789">
    <property type="entry name" value="Sig_transdc_resp-reg_receiver"/>
</dbReference>
<evidence type="ECO:0000313" key="6">
    <source>
        <dbReference type="EMBL" id="SDG31286.1"/>
    </source>
</evidence>
<keyword evidence="2" id="KW-0238">DNA-binding</keyword>
<feature type="modified residue" description="4-aspartylphosphate" evidence="3">
    <location>
        <position position="65"/>
    </location>
</feature>
<evidence type="ECO:0000259" key="5">
    <source>
        <dbReference type="PROSITE" id="PS50110"/>
    </source>
</evidence>
<dbReference type="CDD" id="cd06170">
    <property type="entry name" value="LuxR_C_like"/>
    <property type="match status" value="1"/>
</dbReference>
<sequence length="226" mass="23582">MATATPDRTRNATTRVLVVDDHRSFAELLSAALGAAGMEPVGVASSADEAVEAVLDLRPDVVVMDIEMPHQDGLSATRRIRALAPDTVIAVVSAHGDPAWVVRANQAGASAYIPKNGSLQEMLDVLGRCRAGQMVIAPSTFAGHGAHGAPAAPARDVPRLTAREQEVLTCLGRGLPVKTVARTLGITVETCRGYVKSLHVKLGVSSQLEAVITAQSLGLLDSPSRV</sequence>
<dbReference type="InterPro" id="IPR039420">
    <property type="entry name" value="WalR-like"/>
</dbReference>
<dbReference type="AlphaFoldDB" id="A0A1G7T7L0"/>
<evidence type="ECO:0000256" key="3">
    <source>
        <dbReference type="PROSITE-ProRule" id="PRU00169"/>
    </source>
</evidence>
<dbReference type="SMART" id="SM00448">
    <property type="entry name" value="REC"/>
    <property type="match status" value="1"/>
</dbReference>
<dbReference type="PROSITE" id="PS50110">
    <property type="entry name" value="RESPONSE_REGULATORY"/>
    <property type="match status" value="1"/>
</dbReference>
<dbReference type="SMART" id="SM00421">
    <property type="entry name" value="HTH_LUXR"/>
    <property type="match status" value="1"/>
</dbReference>
<evidence type="ECO:0000256" key="2">
    <source>
        <dbReference type="ARBA" id="ARBA00023125"/>
    </source>
</evidence>
<accession>A0A1G7T7L0</accession>
<keyword evidence="1 3" id="KW-0597">Phosphoprotein</keyword>
<evidence type="ECO:0000259" key="4">
    <source>
        <dbReference type="PROSITE" id="PS50043"/>
    </source>
</evidence>
<dbReference type="GO" id="GO:0003677">
    <property type="term" value="F:DNA binding"/>
    <property type="evidence" value="ECO:0007669"/>
    <property type="project" value="UniProtKB-KW"/>
</dbReference>
<keyword evidence="7" id="KW-1185">Reference proteome</keyword>
<name>A0A1G7T7L0_9ACTN</name>
<protein>
    <submittedName>
        <fullName evidence="6">Two component transcriptional regulator, LuxR family</fullName>
    </submittedName>
</protein>
<dbReference type="Gene3D" id="3.40.50.2300">
    <property type="match status" value="1"/>
</dbReference>
<dbReference type="InterPro" id="IPR058245">
    <property type="entry name" value="NreC/VraR/RcsB-like_REC"/>
</dbReference>
<dbReference type="InterPro" id="IPR016032">
    <property type="entry name" value="Sig_transdc_resp-reg_C-effctor"/>
</dbReference>
<dbReference type="SUPFAM" id="SSF46894">
    <property type="entry name" value="C-terminal effector domain of the bipartite response regulators"/>
    <property type="match status" value="1"/>
</dbReference>
<feature type="domain" description="Response regulatory" evidence="5">
    <location>
        <begin position="15"/>
        <end position="130"/>
    </location>
</feature>
<dbReference type="CDD" id="cd17535">
    <property type="entry name" value="REC_NarL-like"/>
    <property type="match status" value="1"/>
</dbReference>
<dbReference type="PANTHER" id="PTHR43214:SF42">
    <property type="entry name" value="TRANSCRIPTIONAL REGULATORY PROTEIN DESR"/>
    <property type="match status" value="1"/>
</dbReference>
<organism evidence="6 7">
    <name type="scientific">Klenkia brasiliensis</name>
    <dbReference type="NCBI Taxonomy" id="333142"/>
    <lineage>
        <taxon>Bacteria</taxon>
        <taxon>Bacillati</taxon>
        <taxon>Actinomycetota</taxon>
        <taxon>Actinomycetes</taxon>
        <taxon>Geodermatophilales</taxon>
        <taxon>Geodermatophilaceae</taxon>
        <taxon>Klenkia</taxon>
    </lineage>
</organism>
<dbReference type="Pfam" id="PF00196">
    <property type="entry name" value="GerE"/>
    <property type="match status" value="1"/>
</dbReference>
<dbReference type="Gene3D" id="1.10.10.10">
    <property type="entry name" value="Winged helix-like DNA-binding domain superfamily/Winged helix DNA-binding domain"/>
    <property type="match status" value="1"/>
</dbReference>
<dbReference type="PRINTS" id="PR00038">
    <property type="entry name" value="HTHLUXR"/>
</dbReference>
<dbReference type="OrthoDB" id="2878275at2"/>
<dbReference type="EMBL" id="FNCF01000003">
    <property type="protein sequence ID" value="SDG31286.1"/>
    <property type="molecule type" value="Genomic_DNA"/>
</dbReference>
<dbReference type="PROSITE" id="PS50043">
    <property type="entry name" value="HTH_LUXR_2"/>
    <property type="match status" value="1"/>
</dbReference>
<evidence type="ECO:0000313" key="7">
    <source>
        <dbReference type="Proteomes" id="UP000198863"/>
    </source>
</evidence>
<dbReference type="InterPro" id="IPR036388">
    <property type="entry name" value="WH-like_DNA-bd_sf"/>
</dbReference>
<feature type="domain" description="HTH luxR-type" evidence="4">
    <location>
        <begin position="153"/>
        <end position="218"/>
    </location>
</feature>
<dbReference type="PANTHER" id="PTHR43214">
    <property type="entry name" value="TWO-COMPONENT RESPONSE REGULATOR"/>
    <property type="match status" value="1"/>
</dbReference>
<evidence type="ECO:0000256" key="1">
    <source>
        <dbReference type="ARBA" id="ARBA00022553"/>
    </source>
</evidence>
<dbReference type="SUPFAM" id="SSF52172">
    <property type="entry name" value="CheY-like"/>
    <property type="match status" value="1"/>
</dbReference>
<dbReference type="Pfam" id="PF00072">
    <property type="entry name" value="Response_reg"/>
    <property type="match status" value="1"/>
</dbReference>
<dbReference type="GO" id="GO:0000160">
    <property type="term" value="P:phosphorelay signal transduction system"/>
    <property type="evidence" value="ECO:0007669"/>
    <property type="project" value="InterPro"/>
</dbReference>
<dbReference type="RefSeq" id="WP_091062611.1">
    <property type="nucleotide sequence ID" value="NZ_FNCF01000003.1"/>
</dbReference>
<dbReference type="InterPro" id="IPR011006">
    <property type="entry name" value="CheY-like_superfamily"/>
</dbReference>
<dbReference type="InterPro" id="IPR000792">
    <property type="entry name" value="Tscrpt_reg_LuxR_C"/>
</dbReference>